<dbReference type="InterPro" id="IPR000814">
    <property type="entry name" value="TBP"/>
</dbReference>
<accession>A0ABD2L3M9</accession>
<reference evidence="5 6" key="1">
    <citation type="submission" date="2024-10" db="EMBL/GenBank/DDBJ databases">
        <authorList>
            <person name="Kim D."/>
        </authorList>
    </citation>
    <scope>NUCLEOTIDE SEQUENCE [LARGE SCALE GENOMIC DNA]</scope>
    <source>
        <strain evidence="5">BH-2024</strain>
    </source>
</reference>
<organism evidence="5 6">
    <name type="scientific">Heterodera trifolii</name>
    <dbReference type="NCBI Taxonomy" id="157864"/>
    <lineage>
        <taxon>Eukaryota</taxon>
        <taxon>Metazoa</taxon>
        <taxon>Ecdysozoa</taxon>
        <taxon>Nematoda</taxon>
        <taxon>Chromadorea</taxon>
        <taxon>Rhabditida</taxon>
        <taxon>Tylenchina</taxon>
        <taxon>Tylenchomorpha</taxon>
        <taxon>Tylenchoidea</taxon>
        <taxon>Heteroderidae</taxon>
        <taxon>Heteroderinae</taxon>
        <taxon>Heterodera</taxon>
    </lineage>
</organism>
<proteinExistence type="inferred from homology"/>
<evidence type="ECO:0000256" key="1">
    <source>
        <dbReference type="ARBA" id="ARBA00005560"/>
    </source>
</evidence>
<evidence type="ECO:0000256" key="3">
    <source>
        <dbReference type="ARBA" id="ARBA00023163"/>
    </source>
</evidence>
<feature type="region of interest" description="Disordered" evidence="4">
    <location>
        <begin position="1"/>
        <end position="66"/>
    </location>
</feature>
<protein>
    <submittedName>
        <fullName evidence="5">Uncharacterized protein</fullName>
    </submittedName>
</protein>
<gene>
    <name evidence="5" type="ORF">niasHT_012986</name>
</gene>
<dbReference type="GO" id="GO:0003677">
    <property type="term" value="F:DNA binding"/>
    <property type="evidence" value="ECO:0007669"/>
    <property type="project" value="UniProtKB-KW"/>
</dbReference>
<sequence length="310" mass="35842">MDQQDHNKEPPKRDQQDHNKETPKNDQEDEEETKEPSWISLIDEEQKQDPFTPIYDEPPRASTPKTCACAERPRPIPLVEHLCKRFNCSAHELHVLFRNLEKRRDIVEHLRSAQLRTAHLRPFVRNFPVRCNDLSILDAHSAPAYRGFLGITFLAIAQRGINTEYNPRRFHAIIMRIRYGAKTVAALIFQSARVVLTGVPHPDQAHKFAARVLRRIQYTQCRTMTIYELRVVNIVGVLTFDQRIRVEKLQQSLGGIYDPTIFPALRCKLDNGATCLIYISGKVILTGVKNVETLQNSFDYLSKIVPNYFR</sequence>
<dbReference type="Gene3D" id="3.30.310.10">
    <property type="entry name" value="TATA-Binding Protein"/>
    <property type="match status" value="2"/>
</dbReference>
<comment type="caution">
    <text evidence="5">The sequence shown here is derived from an EMBL/GenBank/DDBJ whole genome shotgun (WGS) entry which is preliminary data.</text>
</comment>
<evidence type="ECO:0000313" key="5">
    <source>
        <dbReference type="EMBL" id="KAL3109769.1"/>
    </source>
</evidence>
<dbReference type="Pfam" id="PF00352">
    <property type="entry name" value="TBP"/>
    <property type="match status" value="2"/>
</dbReference>
<feature type="compositionally biased region" description="Basic and acidic residues" evidence="4">
    <location>
        <begin position="1"/>
        <end position="26"/>
    </location>
</feature>
<name>A0ABD2L3M9_9BILA</name>
<dbReference type="SUPFAM" id="SSF55945">
    <property type="entry name" value="TATA-box binding protein-like"/>
    <property type="match status" value="2"/>
</dbReference>
<keyword evidence="3" id="KW-0804">Transcription</keyword>
<evidence type="ECO:0000256" key="2">
    <source>
        <dbReference type="ARBA" id="ARBA00023125"/>
    </source>
</evidence>
<dbReference type="Proteomes" id="UP001620626">
    <property type="component" value="Unassembled WGS sequence"/>
</dbReference>
<evidence type="ECO:0000313" key="6">
    <source>
        <dbReference type="Proteomes" id="UP001620626"/>
    </source>
</evidence>
<dbReference type="PRINTS" id="PR00686">
    <property type="entry name" value="TIFACTORIID"/>
</dbReference>
<dbReference type="EMBL" id="JBICBT010000556">
    <property type="protein sequence ID" value="KAL3109769.1"/>
    <property type="molecule type" value="Genomic_DNA"/>
</dbReference>
<dbReference type="AlphaFoldDB" id="A0ABD2L3M9"/>
<evidence type="ECO:0000256" key="4">
    <source>
        <dbReference type="SAM" id="MobiDB-lite"/>
    </source>
</evidence>
<comment type="similarity">
    <text evidence="1">Belongs to the TBP family.</text>
</comment>
<keyword evidence="6" id="KW-1185">Reference proteome</keyword>
<keyword evidence="2" id="KW-0238">DNA-binding</keyword>
<dbReference type="InterPro" id="IPR012295">
    <property type="entry name" value="TBP_dom_sf"/>
</dbReference>
<dbReference type="PANTHER" id="PTHR10126">
    <property type="entry name" value="TATA-BOX BINDING PROTEIN"/>
    <property type="match status" value="1"/>
</dbReference>